<gene>
    <name evidence="1" type="ORF">Cboi01_000612900</name>
</gene>
<reference evidence="1" key="1">
    <citation type="submission" date="2023-04" db="EMBL/GenBank/DDBJ databases">
        <title>Candida boidinii NBRC 1967.</title>
        <authorList>
            <person name="Ichikawa N."/>
            <person name="Sato H."/>
            <person name="Tonouchi N."/>
        </authorList>
    </citation>
    <scope>NUCLEOTIDE SEQUENCE</scope>
    <source>
        <strain evidence="1">NBRC 1967</strain>
    </source>
</reference>
<protein>
    <submittedName>
        <fullName evidence="1">Unnamed protein product</fullName>
    </submittedName>
</protein>
<name>A0ACB5U5D9_CANBO</name>
<evidence type="ECO:0000313" key="2">
    <source>
        <dbReference type="Proteomes" id="UP001165101"/>
    </source>
</evidence>
<dbReference type="EMBL" id="BSXV01005590">
    <property type="protein sequence ID" value="GMF02526.1"/>
    <property type="molecule type" value="Genomic_DNA"/>
</dbReference>
<sequence>MDHEEEDTTKEDDGDSTINEENTTSDTTKSNYKYSKSMENKKETMDRKIANSTGITHFGADDEDDAEEEKSNPIEPPKTPTLSSRKLTKVSSSSQKQTTNGNTLAVPSTPKSKIVSTKDFKTPTTNSRYINDNEEGADLLLYLSNSPAVPTRDRDSYGFQMLPTTPKAGSTGLHISGTPQIPFDSTPPRSVLPPLPFSTPSVSLEKLSASTPDVSSTFIGSSSLDKSKNNSSYSKSNNITGTPQQVSNKSNGIKLNVPATPNNSLSRNRALDS</sequence>
<accession>A0ACB5U5D9</accession>
<organism evidence="1 2">
    <name type="scientific">Candida boidinii</name>
    <name type="common">Yeast</name>
    <dbReference type="NCBI Taxonomy" id="5477"/>
    <lineage>
        <taxon>Eukaryota</taxon>
        <taxon>Fungi</taxon>
        <taxon>Dikarya</taxon>
        <taxon>Ascomycota</taxon>
        <taxon>Saccharomycotina</taxon>
        <taxon>Pichiomycetes</taxon>
        <taxon>Pichiales</taxon>
        <taxon>Pichiaceae</taxon>
        <taxon>Ogataea</taxon>
        <taxon>Ogataea/Candida clade</taxon>
    </lineage>
</organism>
<comment type="caution">
    <text evidence="1">The sequence shown here is derived from an EMBL/GenBank/DDBJ whole genome shotgun (WGS) entry which is preliminary data.</text>
</comment>
<evidence type="ECO:0000313" key="1">
    <source>
        <dbReference type="EMBL" id="GMF02526.1"/>
    </source>
</evidence>
<keyword evidence="2" id="KW-1185">Reference proteome</keyword>
<dbReference type="Proteomes" id="UP001165101">
    <property type="component" value="Unassembled WGS sequence"/>
</dbReference>
<proteinExistence type="predicted"/>